<evidence type="ECO:0000256" key="7">
    <source>
        <dbReference type="ARBA" id="ARBA00023237"/>
    </source>
</evidence>
<keyword evidence="6 8" id="KW-0472">Membrane</keyword>
<keyword evidence="10" id="KW-0732">Signal</keyword>
<dbReference type="InterPro" id="IPR000531">
    <property type="entry name" value="Beta-barrel_TonB"/>
</dbReference>
<evidence type="ECO:0000256" key="8">
    <source>
        <dbReference type="PROSITE-ProRule" id="PRU01360"/>
    </source>
</evidence>
<keyword evidence="13" id="KW-0675">Receptor</keyword>
<evidence type="ECO:0000256" key="2">
    <source>
        <dbReference type="ARBA" id="ARBA00022448"/>
    </source>
</evidence>
<evidence type="ECO:0000256" key="1">
    <source>
        <dbReference type="ARBA" id="ARBA00004571"/>
    </source>
</evidence>
<evidence type="ECO:0000256" key="10">
    <source>
        <dbReference type="SAM" id="SignalP"/>
    </source>
</evidence>
<dbReference type="Gene3D" id="2.60.40.1120">
    <property type="entry name" value="Carboxypeptidase-like, regulatory domain"/>
    <property type="match status" value="1"/>
</dbReference>
<evidence type="ECO:0000259" key="12">
    <source>
        <dbReference type="Pfam" id="PF07715"/>
    </source>
</evidence>
<dbReference type="Gene3D" id="2.170.130.10">
    <property type="entry name" value="TonB-dependent receptor, plug domain"/>
    <property type="match status" value="1"/>
</dbReference>
<dbReference type="Pfam" id="PF07715">
    <property type="entry name" value="Plug"/>
    <property type="match status" value="1"/>
</dbReference>
<comment type="similarity">
    <text evidence="8 9">Belongs to the TonB-dependent receptor family.</text>
</comment>
<feature type="signal peptide" evidence="10">
    <location>
        <begin position="1"/>
        <end position="26"/>
    </location>
</feature>
<dbReference type="AlphaFoldDB" id="A0A6J4KLB7"/>
<evidence type="ECO:0000259" key="11">
    <source>
        <dbReference type="Pfam" id="PF00593"/>
    </source>
</evidence>
<feature type="domain" description="TonB-dependent receptor plug" evidence="12">
    <location>
        <begin position="127"/>
        <end position="246"/>
    </location>
</feature>
<dbReference type="InterPro" id="IPR008969">
    <property type="entry name" value="CarboxyPept-like_regulatory"/>
</dbReference>
<dbReference type="EMBL" id="CADCTQ010000489">
    <property type="protein sequence ID" value="CAA9307615.1"/>
    <property type="molecule type" value="Genomic_DNA"/>
</dbReference>
<keyword evidence="5 9" id="KW-0798">TonB box</keyword>
<reference evidence="13" key="1">
    <citation type="submission" date="2020-02" db="EMBL/GenBank/DDBJ databases">
        <authorList>
            <person name="Meier V. D."/>
        </authorList>
    </citation>
    <scope>NUCLEOTIDE SEQUENCE</scope>
    <source>
        <strain evidence="13">AVDCRST_MAG56</strain>
    </source>
</reference>
<dbReference type="Pfam" id="PF13715">
    <property type="entry name" value="CarbopepD_reg_2"/>
    <property type="match status" value="1"/>
</dbReference>
<evidence type="ECO:0000256" key="6">
    <source>
        <dbReference type="ARBA" id="ARBA00023136"/>
    </source>
</evidence>
<accession>A0A6J4KLB7</accession>
<evidence type="ECO:0000256" key="4">
    <source>
        <dbReference type="ARBA" id="ARBA00022692"/>
    </source>
</evidence>
<dbReference type="InterPro" id="IPR036942">
    <property type="entry name" value="Beta-barrel_TonB_sf"/>
</dbReference>
<dbReference type="Gene3D" id="2.40.170.20">
    <property type="entry name" value="TonB-dependent receptor, beta-barrel domain"/>
    <property type="match status" value="1"/>
</dbReference>
<keyword evidence="7 8" id="KW-0998">Cell outer membrane</keyword>
<dbReference type="Pfam" id="PF00593">
    <property type="entry name" value="TonB_dep_Rec_b-barrel"/>
    <property type="match status" value="1"/>
</dbReference>
<evidence type="ECO:0000256" key="9">
    <source>
        <dbReference type="RuleBase" id="RU003357"/>
    </source>
</evidence>
<dbReference type="SUPFAM" id="SSF49464">
    <property type="entry name" value="Carboxypeptidase regulatory domain-like"/>
    <property type="match status" value="1"/>
</dbReference>
<organism evidence="13">
    <name type="scientific">uncultured Cytophagales bacterium</name>
    <dbReference type="NCBI Taxonomy" id="158755"/>
    <lineage>
        <taxon>Bacteria</taxon>
        <taxon>Pseudomonadati</taxon>
        <taxon>Bacteroidota</taxon>
        <taxon>Sphingobacteriia</taxon>
        <taxon>Sphingobacteriales</taxon>
        <taxon>environmental samples</taxon>
    </lineage>
</organism>
<comment type="subcellular location">
    <subcellularLocation>
        <location evidence="1 8">Cell outer membrane</location>
        <topology evidence="1 8">Multi-pass membrane protein</topology>
    </subcellularLocation>
</comment>
<dbReference type="PROSITE" id="PS52016">
    <property type="entry name" value="TONB_DEPENDENT_REC_3"/>
    <property type="match status" value="1"/>
</dbReference>
<feature type="domain" description="TonB-dependent receptor-like beta-barrel" evidence="11">
    <location>
        <begin position="430"/>
        <end position="877"/>
    </location>
</feature>
<dbReference type="InterPro" id="IPR012910">
    <property type="entry name" value="Plug_dom"/>
</dbReference>
<keyword evidence="2 8" id="KW-0813">Transport</keyword>
<dbReference type="InterPro" id="IPR037066">
    <property type="entry name" value="Plug_dom_sf"/>
</dbReference>
<name>A0A6J4KLB7_9SPHI</name>
<feature type="chain" id="PRO_5027035853" evidence="10">
    <location>
        <begin position="27"/>
        <end position="931"/>
    </location>
</feature>
<proteinExistence type="inferred from homology"/>
<keyword evidence="4 8" id="KW-0812">Transmembrane</keyword>
<sequence length="931" mass="100345">MTMTKKYQMIFWQALLLLTTALPGLAQNLRGRVTDAQSGSALPGVAVAVAGTTQGVSTDNAGNYSLPLRPGSYTIQFSFIGFTTLTRQVTIGSADETLNIQLAENVQSLTDVVVVGSRSTQIRSSVETVAPVDIISSRELQATGQIEPTQMINLVAPSFNSARQTVADGTDHIDPATLRGLGPDQVLVLLNGKRRHNQALINVNGTVGRGSVGTDLNTIPTAAIERIEVLREGASSQYGSDAISGVVNVVLKKDTGTTANLHLGQFYEGDGGNAQLGLYHGIKLGDRGVLGVAADIRLRQGTNRAGTYTGPVYTNWNVNRNTAAGETEEAWLTRRQTLYERDRALIAENGFSLEDNMQIGNSAVNNFGGMINGNYKLAPNVEAYFSGVLNHRKGQAAGFYRYPSQTSQVIADLYPNGFLPEIHSTIWDRSATVGIGGEFGGGWRWDLSNVFGGNSFRYDVENSNNASQFADGAGAQTEFYAGTIKFNQNTSDFGVSKDFGAQLGLKSFNVASGLSFRLDNYQIQPGEEASYRNYDPASGRAGGAQVFPGFQPDNEVNANRNVLGAYVDVETDLTDNLLINAAGRYENYSDFGGNLAGKLSARYKFADFFSLRGTIANGFRAPSIHQRYFSSIATVFVSVEGQGLQPRQQGTFPNNSAVAGAFGIPSLTAEKSTNYSLGVTSQPLSNLSITVDAYQIDIKDRIVLTGQFQRGTSAAGQQVTQILDAAGQQDVQAAVFFTNAVNTRTRGIDIVASSDYRLGPGTLTLSLAGNVNETEVRGEPKGSTTLSADVFGATLFNRQEEGRLEWAQPRSKFTLGALYRGGKFGGNLRVTRFGETKSFDPNTEALDESFRAKVVTDLSLNYQVNRVLQLTVGANNLFDVYPDPLRVTQYPRPDSPASVDNSSFGRFVYSRNVSQFGFNGGYYFISLSARL</sequence>
<gene>
    <name evidence="13" type="ORF">AVDCRST_MAG56-5931</name>
</gene>
<evidence type="ECO:0000256" key="5">
    <source>
        <dbReference type="ARBA" id="ARBA00023077"/>
    </source>
</evidence>
<dbReference type="InterPro" id="IPR039426">
    <property type="entry name" value="TonB-dep_rcpt-like"/>
</dbReference>
<dbReference type="GO" id="GO:0009279">
    <property type="term" value="C:cell outer membrane"/>
    <property type="evidence" value="ECO:0007669"/>
    <property type="project" value="UniProtKB-SubCell"/>
</dbReference>
<keyword evidence="3 8" id="KW-1134">Transmembrane beta strand</keyword>
<dbReference type="PANTHER" id="PTHR47234:SF3">
    <property type="entry name" value="SECRETIN_TONB SHORT N-TERMINAL DOMAIN-CONTAINING PROTEIN"/>
    <property type="match status" value="1"/>
</dbReference>
<evidence type="ECO:0000313" key="13">
    <source>
        <dbReference type="EMBL" id="CAA9307615.1"/>
    </source>
</evidence>
<dbReference type="PANTHER" id="PTHR47234">
    <property type="match status" value="1"/>
</dbReference>
<evidence type="ECO:0000256" key="3">
    <source>
        <dbReference type="ARBA" id="ARBA00022452"/>
    </source>
</evidence>
<dbReference type="SUPFAM" id="SSF56935">
    <property type="entry name" value="Porins"/>
    <property type="match status" value="1"/>
</dbReference>
<protein>
    <submittedName>
        <fullName evidence="13">TonB-dependent receptor</fullName>
    </submittedName>
</protein>